<dbReference type="InterPro" id="IPR050482">
    <property type="entry name" value="Sensor_HK_TwoCompSys"/>
</dbReference>
<feature type="region of interest" description="Disordered" evidence="16">
    <location>
        <begin position="137"/>
        <end position="167"/>
    </location>
</feature>
<comment type="catalytic activity">
    <reaction evidence="1">
        <text>ATP + protein L-histidine = ADP + protein N-phospho-L-histidine.</text>
        <dbReference type="EC" id="2.7.13.3"/>
    </reaction>
</comment>
<gene>
    <name evidence="18" type="ORF">ACFPIJ_01255</name>
</gene>
<evidence type="ECO:0000256" key="15">
    <source>
        <dbReference type="ARBA" id="ARBA00030800"/>
    </source>
</evidence>
<evidence type="ECO:0000256" key="2">
    <source>
        <dbReference type="ARBA" id="ARBA00001966"/>
    </source>
</evidence>
<evidence type="ECO:0000256" key="12">
    <source>
        <dbReference type="ARBA" id="ARBA00023012"/>
    </source>
</evidence>
<keyword evidence="10 18" id="KW-0418">Kinase</keyword>
<dbReference type="InterPro" id="IPR003018">
    <property type="entry name" value="GAF"/>
</dbReference>
<dbReference type="EC" id="2.7.13.3" evidence="4"/>
<evidence type="ECO:0000256" key="8">
    <source>
        <dbReference type="ARBA" id="ARBA00022679"/>
    </source>
</evidence>
<evidence type="ECO:0000313" key="19">
    <source>
        <dbReference type="Proteomes" id="UP001595912"/>
    </source>
</evidence>
<evidence type="ECO:0000313" key="18">
    <source>
        <dbReference type="EMBL" id="MFC4996447.1"/>
    </source>
</evidence>
<evidence type="ECO:0000256" key="1">
    <source>
        <dbReference type="ARBA" id="ARBA00000085"/>
    </source>
</evidence>
<evidence type="ECO:0000256" key="11">
    <source>
        <dbReference type="ARBA" id="ARBA00023004"/>
    </source>
</evidence>
<dbReference type="InterPro" id="IPR036890">
    <property type="entry name" value="HATPase_C_sf"/>
</dbReference>
<evidence type="ECO:0000256" key="3">
    <source>
        <dbReference type="ARBA" id="ARBA00004496"/>
    </source>
</evidence>
<keyword evidence="7" id="KW-0963">Cytoplasm</keyword>
<evidence type="ECO:0000256" key="7">
    <source>
        <dbReference type="ARBA" id="ARBA00022490"/>
    </source>
</evidence>
<dbReference type="RefSeq" id="WP_380112651.1">
    <property type="nucleotide sequence ID" value="NZ_JBHSIU010000004.1"/>
</dbReference>
<dbReference type="Pfam" id="PF07730">
    <property type="entry name" value="HisKA_3"/>
    <property type="match status" value="1"/>
</dbReference>
<dbReference type="PANTHER" id="PTHR24421:SF61">
    <property type="entry name" value="OXYGEN SENSOR HISTIDINE KINASE NREB"/>
    <property type="match status" value="1"/>
</dbReference>
<evidence type="ECO:0000256" key="13">
    <source>
        <dbReference type="ARBA" id="ARBA00023014"/>
    </source>
</evidence>
<comment type="function">
    <text evidence="14">Member of the two-component regulatory system NreB/NreC involved in the control of dissimilatory nitrate/nitrite reduction in response to oxygen. NreB functions as a direct oxygen sensor histidine kinase which is autophosphorylated, in the absence of oxygen, probably at the conserved histidine residue, and transfers its phosphate group probably to a conserved aspartate residue of NreC. NreB/NreC activates the expression of the nitrate (narGHJI) and nitrite (nir) reductase operons, as well as the putative nitrate transporter gene narT.</text>
</comment>
<keyword evidence="8" id="KW-0808">Transferase</keyword>
<dbReference type="Gene3D" id="3.30.450.40">
    <property type="match status" value="1"/>
</dbReference>
<dbReference type="SMART" id="SM00065">
    <property type="entry name" value="GAF"/>
    <property type="match status" value="1"/>
</dbReference>
<keyword evidence="6" id="KW-0004">4Fe-4S</keyword>
<dbReference type="SMART" id="SM00387">
    <property type="entry name" value="HATPase_c"/>
    <property type="match status" value="1"/>
</dbReference>
<dbReference type="PANTHER" id="PTHR24421">
    <property type="entry name" value="NITRATE/NITRITE SENSOR PROTEIN NARX-RELATED"/>
    <property type="match status" value="1"/>
</dbReference>
<dbReference type="GO" id="GO:0016301">
    <property type="term" value="F:kinase activity"/>
    <property type="evidence" value="ECO:0007669"/>
    <property type="project" value="UniProtKB-KW"/>
</dbReference>
<evidence type="ECO:0000259" key="17">
    <source>
        <dbReference type="PROSITE" id="PS50109"/>
    </source>
</evidence>
<keyword evidence="9" id="KW-0479">Metal-binding</keyword>
<comment type="subcellular location">
    <subcellularLocation>
        <location evidence="3">Cytoplasm</location>
    </subcellularLocation>
</comment>
<keyword evidence="12" id="KW-0902">Two-component regulatory system</keyword>
<evidence type="ECO:0000256" key="14">
    <source>
        <dbReference type="ARBA" id="ARBA00024827"/>
    </source>
</evidence>
<organism evidence="18 19">
    <name type="scientific">Dactylosporangium cerinum</name>
    <dbReference type="NCBI Taxonomy" id="1434730"/>
    <lineage>
        <taxon>Bacteria</taxon>
        <taxon>Bacillati</taxon>
        <taxon>Actinomycetota</taxon>
        <taxon>Actinomycetes</taxon>
        <taxon>Micromonosporales</taxon>
        <taxon>Micromonosporaceae</taxon>
        <taxon>Dactylosporangium</taxon>
    </lineage>
</organism>
<dbReference type="PROSITE" id="PS50109">
    <property type="entry name" value="HIS_KIN"/>
    <property type="match status" value="1"/>
</dbReference>
<comment type="caution">
    <text evidence="18">The sequence shown here is derived from an EMBL/GenBank/DDBJ whole genome shotgun (WGS) entry which is preliminary data.</text>
</comment>
<name>A0ABV9VN99_9ACTN</name>
<feature type="compositionally biased region" description="Low complexity" evidence="16">
    <location>
        <begin position="140"/>
        <end position="151"/>
    </location>
</feature>
<evidence type="ECO:0000256" key="9">
    <source>
        <dbReference type="ARBA" id="ARBA00022723"/>
    </source>
</evidence>
<evidence type="ECO:0000256" key="5">
    <source>
        <dbReference type="ARBA" id="ARBA00017322"/>
    </source>
</evidence>
<dbReference type="InterPro" id="IPR029016">
    <property type="entry name" value="GAF-like_dom_sf"/>
</dbReference>
<sequence length="404" mass="43687">MAACDRDELREVSTAVLAVTAHLSVREVLQTIVAAARRLLDAEYAALGIPDGNGSFREFLADGLSDAQWRAIGPLPRQHGLLGAMLRDPNPVRSADIRSHPRFEGWPAAHPEMVDFLGMPIIDGDEILGEIFLANKRRQPASPTSPAAAPRSTPPRSTPPGSTVRGGFDAADEELLRLLAAHAAIAIVNARLYERSRELSIVEERQRIARELHDAVTQKLFSLRLTAEAAAALVTRDPQRAVAELDTVRRLAADATAELKSIVVGLRPADLAGDGLATALQRQAELLDRVHAARIRFTGDQVPKLSEERQEAAYRVAQEALHNALRHGDPRHVDIHLRHSGRGFTLSITDDGTGFDTARPLKTAQRRLGLASMRERARSVGGRLTVSSKPGAGTTVTMEVPGGC</sequence>
<dbReference type="Gene3D" id="1.20.5.1930">
    <property type="match status" value="1"/>
</dbReference>
<dbReference type="SUPFAM" id="SSF55874">
    <property type="entry name" value="ATPase domain of HSP90 chaperone/DNA topoisomerase II/histidine kinase"/>
    <property type="match status" value="1"/>
</dbReference>
<dbReference type="SUPFAM" id="SSF55781">
    <property type="entry name" value="GAF domain-like"/>
    <property type="match status" value="1"/>
</dbReference>
<dbReference type="EMBL" id="JBHSIU010000004">
    <property type="protein sequence ID" value="MFC4996447.1"/>
    <property type="molecule type" value="Genomic_DNA"/>
</dbReference>
<evidence type="ECO:0000256" key="16">
    <source>
        <dbReference type="SAM" id="MobiDB-lite"/>
    </source>
</evidence>
<dbReference type="InterPro" id="IPR004358">
    <property type="entry name" value="Sig_transdc_His_kin-like_C"/>
</dbReference>
<evidence type="ECO:0000256" key="4">
    <source>
        <dbReference type="ARBA" id="ARBA00012438"/>
    </source>
</evidence>
<dbReference type="CDD" id="cd16917">
    <property type="entry name" value="HATPase_UhpB-NarQ-NarX-like"/>
    <property type="match status" value="1"/>
</dbReference>
<accession>A0ABV9VN99</accession>
<dbReference type="Pfam" id="PF02518">
    <property type="entry name" value="HATPase_c"/>
    <property type="match status" value="1"/>
</dbReference>
<dbReference type="Gene3D" id="3.30.565.10">
    <property type="entry name" value="Histidine kinase-like ATPase, C-terminal domain"/>
    <property type="match status" value="1"/>
</dbReference>
<keyword evidence="11" id="KW-0408">Iron</keyword>
<keyword evidence="19" id="KW-1185">Reference proteome</keyword>
<dbReference type="PRINTS" id="PR00344">
    <property type="entry name" value="BCTRLSENSOR"/>
</dbReference>
<evidence type="ECO:0000256" key="6">
    <source>
        <dbReference type="ARBA" id="ARBA00022485"/>
    </source>
</evidence>
<dbReference type="InterPro" id="IPR005467">
    <property type="entry name" value="His_kinase_dom"/>
</dbReference>
<protein>
    <recommendedName>
        <fullName evidence="5">Oxygen sensor histidine kinase NreB</fullName>
        <ecNumber evidence="4">2.7.13.3</ecNumber>
    </recommendedName>
    <alternativeName>
        <fullName evidence="15">Nitrogen regulation protein B</fullName>
    </alternativeName>
</protein>
<keyword evidence="13" id="KW-0411">Iron-sulfur</keyword>
<feature type="domain" description="Histidine kinase" evidence="17">
    <location>
        <begin position="315"/>
        <end position="404"/>
    </location>
</feature>
<dbReference type="Pfam" id="PF13185">
    <property type="entry name" value="GAF_2"/>
    <property type="match status" value="1"/>
</dbReference>
<dbReference type="InterPro" id="IPR003594">
    <property type="entry name" value="HATPase_dom"/>
</dbReference>
<proteinExistence type="predicted"/>
<reference evidence="19" key="1">
    <citation type="journal article" date="2019" name="Int. J. Syst. Evol. Microbiol.">
        <title>The Global Catalogue of Microorganisms (GCM) 10K type strain sequencing project: providing services to taxonomists for standard genome sequencing and annotation.</title>
        <authorList>
            <consortium name="The Broad Institute Genomics Platform"/>
            <consortium name="The Broad Institute Genome Sequencing Center for Infectious Disease"/>
            <person name="Wu L."/>
            <person name="Ma J."/>
        </authorList>
    </citation>
    <scope>NUCLEOTIDE SEQUENCE [LARGE SCALE GENOMIC DNA]</scope>
    <source>
        <strain evidence="19">CGMCC 4.7152</strain>
    </source>
</reference>
<dbReference type="Proteomes" id="UP001595912">
    <property type="component" value="Unassembled WGS sequence"/>
</dbReference>
<dbReference type="InterPro" id="IPR011712">
    <property type="entry name" value="Sig_transdc_His_kin_sub3_dim/P"/>
</dbReference>
<evidence type="ECO:0000256" key="10">
    <source>
        <dbReference type="ARBA" id="ARBA00022777"/>
    </source>
</evidence>
<comment type="cofactor">
    <cofactor evidence="2">
        <name>[4Fe-4S] cluster</name>
        <dbReference type="ChEBI" id="CHEBI:49883"/>
    </cofactor>
</comment>